<proteinExistence type="predicted"/>
<keyword evidence="2" id="KW-1185">Reference proteome</keyword>
<protein>
    <submittedName>
        <fullName evidence="1">Uncharacterized protein</fullName>
    </submittedName>
</protein>
<dbReference type="EMBL" id="JAYGOJ010000251">
    <property type="protein sequence ID" value="MEA9438679.1"/>
    <property type="molecule type" value="Genomic_DNA"/>
</dbReference>
<organism evidence="1 2">
    <name type="scientific">Aeromonas caviae</name>
    <name type="common">Aeromonas punctata</name>
    <dbReference type="NCBI Taxonomy" id="648"/>
    <lineage>
        <taxon>Bacteria</taxon>
        <taxon>Pseudomonadati</taxon>
        <taxon>Pseudomonadota</taxon>
        <taxon>Gammaproteobacteria</taxon>
        <taxon>Aeromonadales</taxon>
        <taxon>Aeromonadaceae</taxon>
        <taxon>Aeromonas</taxon>
    </lineage>
</organism>
<sequence length="309" mass="33800">MNNVDRQHLLAERTSLQRMLASMPANARLTRMSQEARLRKVEAQLAALPANQRDLARAKLTFDGVPVIRSYGIFADFGMKAVSSFTDAVASIAASLSAPLAAMGPIPNREQNQLLITSTAIGSFGFELEEHRAERAEQLALDLENESPVAVALERTQALLQSTLGNDDDLADIASETDPRALEKVRNFLRVLEDNSAVCALQFGGRGVRFTDVGQVSSSLARLAADNLHESEEMLQGEFIGVLPDSRTFEFRLTGEGHVIRGKVSPRVQNVDLLNGILHEAVQIDVTKTQVGNGRPRYLLAQMPQRVES</sequence>
<name>A0ABU5WCS2_AERCA</name>
<comment type="caution">
    <text evidence="1">The sequence shown here is derived from an EMBL/GenBank/DDBJ whole genome shotgun (WGS) entry which is preliminary data.</text>
</comment>
<dbReference type="RefSeq" id="WP_270806054.1">
    <property type="nucleotide sequence ID" value="NZ_JAYGOJ010000251.1"/>
</dbReference>
<dbReference type="Proteomes" id="UP001304847">
    <property type="component" value="Unassembled WGS sequence"/>
</dbReference>
<evidence type="ECO:0000313" key="1">
    <source>
        <dbReference type="EMBL" id="MEA9438679.1"/>
    </source>
</evidence>
<gene>
    <name evidence="1" type="ORF">VCX44_23510</name>
</gene>
<evidence type="ECO:0000313" key="2">
    <source>
        <dbReference type="Proteomes" id="UP001304847"/>
    </source>
</evidence>
<reference evidence="1 2" key="1">
    <citation type="submission" date="2023-12" db="EMBL/GenBank/DDBJ databases">
        <title>Characterization of antibiotic resistance in Aeromonas spp. in hospital effluent.</title>
        <authorList>
            <person name="Negoseki B.R.S."/>
            <person name="Krul D."/>
            <person name="Siqueira A.C."/>
            <person name="Almeida M."/>
            <person name="Mesa D."/>
            <person name="Conte D."/>
            <person name="Dalla-Costa L.M."/>
        </authorList>
    </citation>
    <scope>NUCLEOTIDE SEQUENCE [LARGE SCALE GENOMIC DNA]</scope>
    <source>
        <strain evidence="1 2">36v</strain>
    </source>
</reference>
<accession>A0ABU5WCS2</accession>